<dbReference type="GO" id="GO:0005737">
    <property type="term" value="C:cytoplasm"/>
    <property type="evidence" value="ECO:0007669"/>
    <property type="project" value="TreeGrafter"/>
</dbReference>
<dbReference type="PROSITE" id="PS00690">
    <property type="entry name" value="DEAH_ATP_HELICASE"/>
    <property type="match status" value="1"/>
</dbReference>
<evidence type="ECO:0000256" key="11">
    <source>
        <dbReference type="RuleBase" id="RU364117"/>
    </source>
</evidence>
<evidence type="ECO:0000313" key="16">
    <source>
        <dbReference type="Proteomes" id="UP000736335"/>
    </source>
</evidence>
<dbReference type="GO" id="GO:0005634">
    <property type="term" value="C:nucleus"/>
    <property type="evidence" value="ECO:0007669"/>
    <property type="project" value="UniProtKB-SubCell"/>
</dbReference>
<dbReference type="InterPro" id="IPR001650">
    <property type="entry name" value="Helicase_C-like"/>
</dbReference>
<feature type="domain" description="Helicase C-terminal" evidence="14">
    <location>
        <begin position="218"/>
        <end position="370"/>
    </location>
</feature>
<dbReference type="SMART" id="SM00956">
    <property type="entry name" value="RQC"/>
    <property type="match status" value="1"/>
</dbReference>
<dbReference type="GO" id="GO:0005524">
    <property type="term" value="F:ATP binding"/>
    <property type="evidence" value="ECO:0007669"/>
    <property type="project" value="UniProtKB-KW"/>
</dbReference>
<comment type="catalytic activity">
    <reaction evidence="10 11">
        <text>Couples ATP hydrolysis with the unwinding of duplex DNA by translocating in the 3'-5' direction.</text>
        <dbReference type="EC" id="5.6.2.4"/>
    </reaction>
</comment>
<dbReference type="EMBL" id="WIUZ02000001">
    <property type="protein sequence ID" value="KAF9792319.1"/>
    <property type="molecule type" value="Genomic_DNA"/>
</dbReference>
<keyword evidence="9 11" id="KW-0539">Nucleus</keyword>
<comment type="caution">
    <text evidence="15">The sequence shown here is derived from an EMBL/GenBank/DDBJ whole genome shotgun (WGS) entry which is preliminary data.</text>
</comment>
<keyword evidence="8" id="KW-0413">Isomerase</keyword>
<dbReference type="Gene3D" id="1.10.10.10">
    <property type="entry name" value="Winged helix-like DNA-binding domain superfamily/Winged helix DNA-binding domain"/>
    <property type="match status" value="1"/>
</dbReference>
<dbReference type="GO" id="GO:0009378">
    <property type="term" value="F:four-way junction helicase activity"/>
    <property type="evidence" value="ECO:0007669"/>
    <property type="project" value="TreeGrafter"/>
</dbReference>
<gene>
    <name evidence="15" type="ORF">BJ322DRAFT_998337</name>
</gene>
<keyword evidence="4 11" id="KW-0378">Hydrolase</keyword>
<dbReference type="GO" id="GO:0016787">
    <property type="term" value="F:hydrolase activity"/>
    <property type="evidence" value="ECO:0007669"/>
    <property type="project" value="UniProtKB-KW"/>
</dbReference>
<evidence type="ECO:0000259" key="14">
    <source>
        <dbReference type="PROSITE" id="PS51194"/>
    </source>
</evidence>
<dbReference type="GO" id="GO:0003677">
    <property type="term" value="F:DNA binding"/>
    <property type="evidence" value="ECO:0007669"/>
    <property type="project" value="UniProtKB-KW"/>
</dbReference>
<dbReference type="EC" id="5.6.2.4" evidence="11"/>
<dbReference type="CDD" id="cd17920">
    <property type="entry name" value="DEXHc_RecQ"/>
    <property type="match status" value="1"/>
</dbReference>
<protein>
    <recommendedName>
        <fullName evidence="11">ATP-dependent DNA helicase</fullName>
        <ecNumber evidence="11">5.6.2.4</ecNumber>
    </recommendedName>
</protein>
<evidence type="ECO:0000256" key="6">
    <source>
        <dbReference type="ARBA" id="ARBA00022840"/>
    </source>
</evidence>
<evidence type="ECO:0000256" key="10">
    <source>
        <dbReference type="ARBA" id="ARBA00034617"/>
    </source>
</evidence>
<sequence>MKILRDVFMLTHFRPNQREAIEATLDGKDVFVLLPTGGGKSLCYQLPAVCTTGKTRGVTVVISPLLALIKDQVDGLKQKGVDAVSVTSSEDSQSTISRLRRSGRKPQLLYMAPERLHQGDTMNIITQLYENGQLARFVIDEAHCIETWGRDFRESYKLLGQLRKKYPHVPIMALTATADPRVRGDILGQLGIHDCLQILQSSNRANLHYEVCTRRGNGLAQIAEWIKSTHDGETGIIYAWKRDDCEKFAEELRSKYKLSAEHYHAGIEGSAKTQTQENWLSGRTKIIVATIAFGMGIDKPDVRYVVHQTLPRSFHGYYQETGRAGRDGEPADCILYWNPADHTKRTRLISSGDLDHKEKQHQLEQLQEVKDFCENEMECRRQQILRNFGEQFDPQHCRKRCDVCLRGEPMIEQDFTDAGVNILQIVSQLTKKGDTLSKTMLVDVFRGSNKKAVISRGLQNNPLFGVGKCYHKDLVTRIIDQLVKLGGLEWSFVRNDTWSSKYIMVSSGGSGWTIKANDVVDWPRRAGFQDAEAHAIIANEGHGAAGLRPSEGPTICKFKI</sequence>
<name>A0A9P6HPK3_9AGAM</name>
<keyword evidence="12" id="KW-0175">Coiled coil</keyword>
<dbReference type="Pfam" id="PF09382">
    <property type="entry name" value="RQC"/>
    <property type="match status" value="1"/>
</dbReference>
<dbReference type="PANTHER" id="PTHR13710">
    <property type="entry name" value="DNA HELICASE RECQ FAMILY MEMBER"/>
    <property type="match status" value="1"/>
</dbReference>
<reference evidence="15" key="2">
    <citation type="submission" date="2020-11" db="EMBL/GenBank/DDBJ databases">
        <authorList>
            <consortium name="DOE Joint Genome Institute"/>
            <person name="Kuo A."/>
            <person name="Miyauchi S."/>
            <person name="Kiss E."/>
            <person name="Drula E."/>
            <person name="Kohler A."/>
            <person name="Sanchez-Garcia M."/>
            <person name="Andreopoulos B."/>
            <person name="Barry K.W."/>
            <person name="Bonito G."/>
            <person name="Buee M."/>
            <person name="Carver A."/>
            <person name="Chen C."/>
            <person name="Cichocki N."/>
            <person name="Clum A."/>
            <person name="Culley D."/>
            <person name="Crous P.W."/>
            <person name="Fauchery L."/>
            <person name="Girlanda M."/>
            <person name="Hayes R."/>
            <person name="Keri Z."/>
            <person name="Labutti K."/>
            <person name="Lipzen A."/>
            <person name="Lombard V."/>
            <person name="Magnuson J."/>
            <person name="Maillard F."/>
            <person name="Morin E."/>
            <person name="Murat C."/>
            <person name="Nolan M."/>
            <person name="Ohm R."/>
            <person name="Pangilinan J."/>
            <person name="Pereira M."/>
            <person name="Perotto S."/>
            <person name="Peter M."/>
            <person name="Riley R."/>
            <person name="Sitrit Y."/>
            <person name="Stielow B."/>
            <person name="Szollosi G."/>
            <person name="Zifcakova L."/>
            <person name="Stursova M."/>
            <person name="Spatafora J.W."/>
            <person name="Tedersoo L."/>
            <person name="Vaario L.-M."/>
            <person name="Yamada A."/>
            <person name="Yan M."/>
            <person name="Wang P."/>
            <person name="Xu J."/>
            <person name="Bruns T."/>
            <person name="Baldrian P."/>
            <person name="Vilgalys R."/>
            <person name="Henrissat B."/>
            <person name="Grigoriev I.V."/>
            <person name="Hibbett D."/>
            <person name="Nagy L.G."/>
            <person name="Martin F.M."/>
        </authorList>
    </citation>
    <scope>NUCLEOTIDE SEQUENCE</scope>
    <source>
        <strain evidence="15">UH-Tt-Lm1</strain>
    </source>
</reference>
<dbReference type="GO" id="GO:0043138">
    <property type="term" value="F:3'-5' DNA helicase activity"/>
    <property type="evidence" value="ECO:0007669"/>
    <property type="project" value="UniProtKB-EC"/>
</dbReference>
<dbReference type="InterPro" id="IPR004589">
    <property type="entry name" value="DNA_helicase_ATP-dep_RecQ"/>
</dbReference>
<evidence type="ECO:0000256" key="5">
    <source>
        <dbReference type="ARBA" id="ARBA00022806"/>
    </source>
</evidence>
<dbReference type="InterPro" id="IPR032284">
    <property type="entry name" value="RecQ_Zn-bd"/>
</dbReference>
<evidence type="ECO:0000256" key="8">
    <source>
        <dbReference type="ARBA" id="ARBA00023235"/>
    </source>
</evidence>
<feature type="coiled-coil region" evidence="12">
    <location>
        <begin position="356"/>
        <end position="383"/>
    </location>
</feature>
<evidence type="ECO:0000256" key="4">
    <source>
        <dbReference type="ARBA" id="ARBA00022801"/>
    </source>
</evidence>
<dbReference type="InterPro" id="IPR011545">
    <property type="entry name" value="DEAD/DEAH_box_helicase_dom"/>
</dbReference>
<dbReference type="GO" id="GO:0005694">
    <property type="term" value="C:chromosome"/>
    <property type="evidence" value="ECO:0007669"/>
    <property type="project" value="TreeGrafter"/>
</dbReference>
<reference evidence="15" key="1">
    <citation type="journal article" date="2020" name="Nat. Commun.">
        <title>Large-scale genome sequencing of mycorrhizal fungi provides insights into the early evolution of symbiotic traits.</title>
        <authorList>
            <person name="Miyauchi S."/>
            <person name="Kiss E."/>
            <person name="Kuo A."/>
            <person name="Drula E."/>
            <person name="Kohler A."/>
            <person name="Sanchez-Garcia M."/>
            <person name="Morin E."/>
            <person name="Andreopoulos B."/>
            <person name="Barry K.W."/>
            <person name="Bonito G."/>
            <person name="Buee M."/>
            <person name="Carver A."/>
            <person name="Chen C."/>
            <person name="Cichocki N."/>
            <person name="Clum A."/>
            <person name="Culley D."/>
            <person name="Crous P.W."/>
            <person name="Fauchery L."/>
            <person name="Girlanda M."/>
            <person name="Hayes R.D."/>
            <person name="Keri Z."/>
            <person name="LaButti K."/>
            <person name="Lipzen A."/>
            <person name="Lombard V."/>
            <person name="Magnuson J."/>
            <person name="Maillard F."/>
            <person name="Murat C."/>
            <person name="Nolan M."/>
            <person name="Ohm R.A."/>
            <person name="Pangilinan J."/>
            <person name="Pereira M.F."/>
            <person name="Perotto S."/>
            <person name="Peter M."/>
            <person name="Pfister S."/>
            <person name="Riley R."/>
            <person name="Sitrit Y."/>
            <person name="Stielow J.B."/>
            <person name="Szollosi G."/>
            <person name="Zifcakova L."/>
            <person name="Stursova M."/>
            <person name="Spatafora J.W."/>
            <person name="Tedersoo L."/>
            <person name="Vaario L.M."/>
            <person name="Yamada A."/>
            <person name="Yan M."/>
            <person name="Wang P."/>
            <person name="Xu J."/>
            <person name="Bruns T."/>
            <person name="Baldrian P."/>
            <person name="Vilgalys R."/>
            <person name="Dunand C."/>
            <person name="Henrissat B."/>
            <person name="Grigoriev I.V."/>
            <person name="Hibbett D."/>
            <person name="Nagy L.G."/>
            <person name="Martin F.M."/>
        </authorList>
    </citation>
    <scope>NUCLEOTIDE SEQUENCE</scope>
    <source>
        <strain evidence="15">UH-Tt-Lm1</strain>
    </source>
</reference>
<dbReference type="FunFam" id="3.40.50.300:FF:001389">
    <property type="entry name" value="ATP-dependent DNA helicase RecQ"/>
    <property type="match status" value="1"/>
</dbReference>
<dbReference type="GO" id="GO:0000724">
    <property type="term" value="P:double-strand break repair via homologous recombination"/>
    <property type="evidence" value="ECO:0007669"/>
    <property type="project" value="TreeGrafter"/>
</dbReference>
<evidence type="ECO:0000259" key="13">
    <source>
        <dbReference type="PROSITE" id="PS51192"/>
    </source>
</evidence>
<evidence type="ECO:0000256" key="2">
    <source>
        <dbReference type="ARBA" id="ARBA00005446"/>
    </source>
</evidence>
<dbReference type="OrthoDB" id="10261556at2759"/>
<dbReference type="Proteomes" id="UP000736335">
    <property type="component" value="Unassembled WGS sequence"/>
</dbReference>
<dbReference type="InterPro" id="IPR014001">
    <property type="entry name" value="Helicase_ATP-bd"/>
</dbReference>
<dbReference type="Pfam" id="PF16124">
    <property type="entry name" value="RecQ_Zn_bind"/>
    <property type="match status" value="1"/>
</dbReference>
<dbReference type="Gene3D" id="3.40.50.300">
    <property type="entry name" value="P-loop containing nucleotide triphosphate hydrolases"/>
    <property type="match status" value="2"/>
</dbReference>
<dbReference type="SUPFAM" id="SSF52540">
    <property type="entry name" value="P-loop containing nucleoside triphosphate hydrolases"/>
    <property type="match status" value="2"/>
</dbReference>
<dbReference type="Pfam" id="PF00270">
    <property type="entry name" value="DEAD"/>
    <property type="match status" value="1"/>
</dbReference>
<evidence type="ECO:0000256" key="3">
    <source>
        <dbReference type="ARBA" id="ARBA00022741"/>
    </source>
</evidence>
<evidence type="ECO:0000256" key="12">
    <source>
        <dbReference type="SAM" id="Coils"/>
    </source>
</evidence>
<dbReference type="AlphaFoldDB" id="A0A9P6HPK3"/>
<dbReference type="Pfam" id="PF00271">
    <property type="entry name" value="Helicase_C"/>
    <property type="match status" value="1"/>
</dbReference>
<keyword evidence="3 11" id="KW-0547">Nucleotide-binding</keyword>
<dbReference type="InterPro" id="IPR002464">
    <property type="entry name" value="DNA/RNA_helicase_DEAH_CS"/>
</dbReference>
<keyword evidence="16" id="KW-1185">Reference proteome</keyword>
<dbReference type="PANTHER" id="PTHR13710:SF153">
    <property type="entry name" value="RECQ-LIKE DNA HELICASE BLM"/>
    <property type="match status" value="1"/>
</dbReference>
<dbReference type="SMART" id="SM00487">
    <property type="entry name" value="DEXDc"/>
    <property type="match status" value="1"/>
</dbReference>
<comment type="catalytic activity">
    <reaction evidence="11">
        <text>ATP + H2O = ADP + phosphate + H(+)</text>
        <dbReference type="Rhea" id="RHEA:13065"/>
        <dbReference type="ChEBI" id="CHEBI:15377"/>
        <dbReference type="ChEBI" id="CHEBI:15378"/>
        <dbReference type="ChEBI" id="CHEBI:30616"/>
        <dbReference type="ChEBI" id="CHEBI:43474"/>
        <dbReference type="ChEBI" id="CHEBI:456216"/>
    </reaction>
</comment>
<keyword evidence="7" id="KW-0238">DNA-binding</keyword>
<dbReference type="SMART" id="SM00490">
    <property type="entry name" value="HELICc"/>
    <property type="match status" value="1"/>
</dbReference>
<evidence type="ECO:0000256" key="9">
    <source>
        <dbReference type="ARBA" id="ARBA00023242"/>
    </source>
</evidence>
<dbReference type="PROSITE" id="PS51194">
    <property type="entry name" value="HELICASE_CTER"/>
    <property type="match status" value="1"/>
</dbReference>
<evidence type="ECO:0000256" key="7">
    <source>
        <dbReference type="ARBA" id="ARBA00023125"/>
    </source>
</evidence>
<evidence type="ECO:0000313" key="15">
    <source>
        <dbReference type="EMBL" id="KAF9792319.1"/>
    </source>
</evidence>
<dbReference type="NCBIfam" id="TIGR00614">
    <property type="entry name" value="recQ_fam"/>
    <property type="match status" value="1"/>
</dbReference>
<dbReference type="FunFam" id="3.40.50.300:FF:000340">
    <property type="entry name" value="Bloom syndrome, RecQ helicase"/>
    <property type="match status" value="1"/>
</dbReference>
<dbReference type="GO" id="GO:0006260">
    <property type="term" value="P:DNA replication"/>
    <property type="evidence" value="ECO:0007669"/>
    <property type="project" value="InterPro"/>
</dbReference>
<dbReference type="InterPro" id="IPR036388">
    <property type="entry name" value="WH-like_DNA-bd_sf"/>
</dbReference>
<dbReference type="InterPro" id="IPR018982">
    <property type="entry name" value="RQC_domain"/>
</dbReference>
<accession>A0A9P6HPK3</accession>
<keyword evidence="6 11" id="KW-0067">ATP-binding</keyword>
<organism evidence="15 16">
    <name type="scientific">Thelephora terrestris</name>
    <dbReference type="NCBI Taxonomy" id="56493"/>
    <lineage>
        <taxon>Eukaryota</taxon>
        <taxon>Fungi</taxon>
        <taxon>Dikarya</taxon>
        <taxon>Basidiomycota</taxon>
        <taxon>Agaricomycotina</taxon>
        <taxon>Agaricomycetes</taxon>
        <taxon>Thelephorales</taxon>
        <taxon>Thelephoraceae</taxon>
        <taxon>Thelephora</taxon>
    </lineage>
</organism>
<dbReference type="PROSITE" id="PS51192">
    <property type="entry name" value="HELICASE_ATP_BIND_1"/>
    <property type="match status" value="1"/>
</dbReference>
<proteinExistence type="inferred from homology"/>
<feature type="domain" description="Helicase ATP-binding" evidence="13">
    <location>
        <begin position="21"/>
        <end position="196"/>
    </location>
</feature>
<evidence type="ECO:0000256" key="1">
    <source>
        <dbReference type="ARBA" id="ARBA00004123"/>
    </source>
</evidence>
<comment type="subcellular location">
    <subcellularLocation>
        <location evidence="1 11">Nucleus</location>
    </subcellularLocation>
</comment>
<dbReference type="CDD" id="cd18794">
    <property type="entry name" value="SF2_C_RecQ"/>
    <property type="match status" value="1"/>
</dbReference>
<comment type="similarity">
    <text evidence="2 11">Belongs to the helicase family. RecQ subfamily.</text>
</comment>
<keyword evidence="5 11" id="KW-0347">Helicase</keyword>
<dbReference type="InterPro" id="IPR027417">
    <property type="entry name" value="P-loop_NTPase"/>
</dbReference>